<dbReference type="PANTHER" id="PTHR20863:SF76">
    <property type="entry name" value="CARRIER DOMAIN-CONTAINING PROTEIN"/>
    <property type="match status" value="1"/>
</dbReference>
<keyword evidence="6 8" id="KW-0275">Fatty acid biosynthesis</keyword>
<evidence type="ECO:0000256" key="9">
    <source>
        <dbReference type="NCBIfam" id="TIGR00517"/>
    </source>
</evidence>
<dbReference type="GO" id="GO:0000035">
    <property type="term" value="F:acyl binding"/>
    <property type="evidence" value="ECO:0007669"/>
    <property type="project" value="TreeGrafter"/>
</dbReference>
<comment type="subcellular location">
    <subcellularLocation>
        <location evidence="8">Cytoplasm</location>
    </subcellularLocation>
</comment>
<evidence type="ECO:0000313" key="12">
    <source>
        <dbReference type="EMBL" id="GHM59255.1"/>
    </source>
</evidence>
<dbReference type="SUPFAM" id="SSF47336">
    <property type="entry name" value="ACP-like"/>
    <property type="match status" value="1"/>
</dbReference>
<dbReference type="InterPro" id="IPR036736">
    <property type="entry name" value="ACP-like_sf"/>
</dbReference>
<comment type="function">
    <text evidence="8 10">Carrier of the growing fatty acid chain in fatty acid biosynthesis.</text>
</comment>
<dbReference type="InterPro" id="IPR003231">
    <property type="entry name" value="ACP"/>
</dbReference>
<keyword evidence="13" id="KW-1185">Reference proteome</keyword>
<dbReference type="Pfam" id="PF00550">
    <property type="entry name" value="PP-binding"/>
    <property type="match status" value="1"/>
</dbReference>
<dbReference type="Proteomes" id="UP000637906">
    <property type="component" value="Unassembled WGS sequence"/>
</dbReference>
<evidence type="ECO:0000256" key="4">
    <source>
        <dbReference type="ARBA" id="ARBA00022832"/>
    </source>
</evidence>
<evidence type="ECO:0000256" key="3">
    <source>
        <dbReference type="ARBA" id="ARBA00022553"/>
    </source>
</evidence>
<feature type="domain" description="Carrier" evidence="11">
    <location>
        <begin position="9"/>
        <end position="83"/>
    </location>
</feature>
<gene>
    <name evidence="8 12" type="primary">acpP</name>
    <name evidence="12" type="ORF">sL5_02480</name>
</gene>
<dbReference type="PROSITE" id="PS00012">
    <property type="entry name" value="PHOSPHOPANTETHEINE"/>
    <property type="match status" value="1"/>
</dbReference>
<dbReference type="AlphaFoldDB" id="A0A8J3MNU7"/>
<comment type="PTM">
    <text evidence="10">4'-phosphopantetheine is transferred from CoA to a specific serine of apo-ACP by acpS.</text>
</comment>
<accession>A0A8J3MNU7</accession>
<dbReference type="UniPathway" id="UPA00360"/>
<evidence type="ECO:0000313" key="13">
    <source>
        <dbReference type="Proteomes" id="UP000637906"/>
    </source>
</evidence>
<dbReference type="HAMAP" id="MF_01217">
    <property type="entry name" value="Acyl_carrier"/>
    <property type="match status" value="1"/>
</dbReference>
<dbReference type="PROSITE" id="PS50075">
    <property type="entry name" value="CARRIER"/>
    <property type="match status" value="1"/>
</dbReference>
<evidence type="ECO:0000256" key="6">
    <source>
        <dbReference type="ARBA" id="ARBA00023160"/>
    </source>
</evidence>
<dbReference type="NCBIfam" id="TIGR00517">
    <property type="entry name" value="acyl_carrier"/>
    <property type="match status" value="1"/>
</dbReference>
<comment type="pathway">
    <text evidence="8 10">Lipid metabolism; fatty acid biosynthesis.</text>
</comment>
<evidence type="ECO:0000256" key="1">
    <source>
        <dbReference type="ARBA" id="ARBA00022450"/>
    </source>
</evidence>
<evidence type="ECO:0000256" key="5">
    <source>
        <dbReference type="ARBA" id="ARBA00023098"/>
    </source>
</evidence>
<dbReference type="GO" id="GO:0036104">
    <property type="term" value="P:Kdo2-lipid A biosynthetic process"/>
    <property type="evidence" value="ECO:0007669"/>
    <property type="project" value="UniProtKB-UniPathway"/>
</dbReference>
<keyword evidence="3 8" id="KW-0597">Phosphoprotein</keyword>
<dbReference type="InterPro" id="IPR009081">
    <property type="entry name" value="PP-bd_ACP"/>
</dbReference>
<organism evidence="12 13">
    <name type="scientific">Candidatus Mesenet longicola</name>
    <dbReference type="NCBI Taxonomy" id="1892558"/>
    <lineage>
        <taxon>Bacteria</taxon>
        <taxon>Pseudomonadati</taxon>
        <taxon>Pseudomonadota</taxon>
        <taxon>Alphaproteobacteria</taxon>
        <taxon>Rickettsiales</taxon>
        <taxon>Anaplasmataceae</taxon>
        <taxon>Candidatus Mesenet</taxon>
    </lineage>
</organism>
<keyword evidence="2 8" id="KW-0444">Lipid biosynthesis</keyword>
<evidence type="ECO:0000256" key="8">
    <source>
        <dbReference type="HAMAP-Rule" id="MF_01217"/>
    </source>
</evidence>
<dbReference type="Gene3D" id="1.10.1200.10">
    <property type="entry name" value="ACP-like"/>
    <property type="match status" value="1"/>
</dbReference>
<evidence type="ECO:0000256" key="10">
    <source>
        <dbReference type="RuleBase" id="RU003545"/>
    </source>
</evidence>
<dbReference type="UniPathway" id="UPA00094"/>
<dbReference type="NCBIfam" id="NF002148">
    <property type="entry name" value="PRK00982.1-2"/>
    <property type="match status" value="1"/>
</dbReference>
<dbReference type="GO" id="GO:0016020">
    <property type="term" value="C:membrane"/>
    <property type="evidence" value="ECO:0007669"/>
    <property type="project" value="GOC"/>
</dbReference>
<sequence length="84" mass="9283">MAELDAMNESIESRVKEIISNQFKKDINQLSASSTFNDLGADSLDTVEVIMAVEDAFGISISDDDAQKMQNLGDIVKYIEHKSN</sequence>
<dbReference type="NCBIfam" id="NF002150">
    <property type="entry name" value="PRK00982.1-4"/>
    <property type="match status" value="1"/>
</dbReference>
<dbReference type="EMBL" id="BNGU01000006">
    <property type="protein sequence ID" value="GHM59255.1"/>
    <property type="molecule type" value="Genomic_DNA"/>
</dbReference>
<proteinExistence type="inferred from homology"/>
<keyword evidence="5 8" id="KW-0443">Lipid metabolism</keyword>
<keyword evidence="4 8" id="KW-0276">Fatty acid metabolism</keyword>
<evidence type="ECO:0000256" key="7">
    <source>
        <dbReference type="ARBA" id="ARBA00024328"/>
    </source>
</evidence>
<dbReference type="GO" id="GO:0000036">
    <property type="term" value="F:acyl carrier activity"/>
    <property type="evidence" value="ECO:0007669"/>
    <property type="project" value="UniProtKB-UniRule"/>
</dbReference>
<comment type="pathway">
    <text evidence="7">Glycolipid biosynthesis; KDO(2)-lipid A biosynthesis.</text>
</comment>
<protein>
    <recommendedName>
        <fullName evidence="8 9">Acyl carrier protein</fullName>
        <shortName evidence="8">ACP</shortName>
    </recommendedName>
</protein>
<dbReference type="GO" id="GO:0009245">
    <property type="term" value="P:lipid A biosynthetic process"/>
    <property type="evidence" value="ECO:0007669"/>
    <property type="project" value="TreeGrafter"/>
</dbReference>
<name>A0A8J3MNU7_9RICK</name>
<feature type="modified residue" description="O-(pantetheine 4'-phosphoryl)serine" evidence="8">
    <location>
        <position position="43"/>
    </location>
</feature>
<evidence type="ECO:0000256" key="2">
    <source>
        <dbReference type="ARBA" id="ARBA00022516"/>
    </source>
</evidence>
<comment type="PTM">
    <text evidence="8">4'-phosphopantetheine is transferred from CoA to a specific serine of apo-ACP by AcpS. This modification is essential for activity because fatty acids are bound in thioester linkage to the sulfhydryl of the prosthetic group.</text>
</comment>
<dbReference type="GO" id="GO:0005829">
    <property type="term" value="C:cytosol"/>
    <property type="evidence" value="ECO:0007669"/>
    <property type="project" value="TreeGrafter"/>
</dbReference>
<evidence type="ECO:0000259" key="11">
    <source>
        <dbReference type="PROSITE" id="PS50075"/>
    </source>
</evidence>
<comment type="caution">
    <text evidence="12">The sequence shown here is derived from an EMBL/GenBank/DDBJ whole genome shotgun (WGS) entry which is preliminary data.</text>
</comment>
<dbReference type="InterPro" id="IPR006162">
    <property type="entry name" value="Ppantetheine_attach_site"/>
</dbReference>
<keyword evidence="1 8" id="KW-0596">Phosphopantetheine</keyword>
<comment type="similarity">
    <text evidence="8">Belongs to the acyl carrier protein (ACP) family.</text>
</comment>
<keyword evidence="8" id="KW-0963">Cytoplasm</keyword>
<dbReference type="PANTHER" id="PTHR20863">
    <property type="entry name" value="ACYL CARRIER PROTEIN"/>
    <property type="match status" value="1"/>
</dbReference>
<reference evidence="12 13" key="1">
    <citation type="journal article" date="2021" name="Microb. Ecol.">
        <title>Candidatus Mesenet longicola: Novel Endosymbionts of Brontispa longissima that Induce Cytoplasmic Incompatibility.</title>
        <authorList>
            <person name="Takano S."/>
            <person name="Gotoh Y."/>
            <person name="Hayashi T."/>
        </authorList>
    </citation>
    <scope>NUCLEOTIDE SEQUENCE [LARGE SCALE GENOMIC DNA]</scope>
    <source>
        <strain evidence="12">L5</strain>
    </source>
</reference>